<evidence type="ECO:0000256" key="3">
    <source>
        <dbReference type="ARBA" id="ARBA00023277"/>
    </source>
</evidence>
<dbReference type="InterPro" id="IPR029052">
    <property type="entry name" value="Metallo-depent_PP-like"/>
</dbReference>
<dbReference type="Proteomes" id="UP000323824">
    <property type="component" value="Chromosome"/>
</dbReference>
<dbReference type="GO" id="GO:0006094">
    <property type="term" value="P:gluconeogenesis"/>
    <property type="evidence" value="ECO:0007669"/>
    <property type="project" value="InterPro"/>
</dbReference>
<protein>
    <submittedName>
        <fullName evidence="4">Fructose-1,6-bisphosphatase</fullName>
    </submittedName>
</protein>
<dbReference type="KEGG" id="sper:EW093_05215"/>
<reference evidence="4 5" key="1">
    <citation type="submission" date="2019-02" db="EMBL/GenBank/DDBJ databases">
        <authorList>
            <person name="Fomenkov A."/>
            <person name="Dubinina G."/>
            <person name="Grabovich M."/>
            <person name="Vincze T."/>
            <person name="Roberts R.J."/>
        </authorList>
    </citation>
    <scope>NUCLEOTIDE SEQUENCE [LARGE SCALE GENOMIC DNA]</scope>
    <source>
        <strain evidence="4 5">P</strain>
    </source>
</reference>
<sequence length="655" mass="75084">MNKKVLEREYLNLLSKQYPTIAKVSTEIINQSALLNLPKGTEHFVSDIHGEDEAFNHVLKNGSGSIKIKIDEVFEGTLLEKEKRTLATIIYYPRQKLAMLLSNVDDGDQDEWLSVLLFRLIRMCRYTSAKYTRSMIREALDNEFVHIIEELLHEQETLDNKHDYYKSIIETIISTGRAEAFVVALSELIQRMVVAHLHVIGDIFDRGSGAHTIMDRLMGYHKVDIQWGNHDIVWMGAAAGSFACIANVIRVSLRYGNIKTLENGYGISMLPLASFAMDAYNDDPCTEFQTISQDDESISTREKLVHSRMHKAITIMQMKIEGQVIKRRPEYGMEDRLLLDKMDFNSKTVEIDGVKCNLIDTNFPTLDPSNPYSLTSEEKAVIRNLQQSFVYSDKLQDHVRFLFSKGSVYSVHNNNLLYHGCILLNDDATFNKRIVDNVELGPKEYLDYADKLARQGYFSTNPAEKQIGQDMMWYLWSGKESPLFGKEKMASFERYFTNNKKVREEKKNAYYKFRDNEEVCINILKEFGLNKDAHIINGHVPVAVKKGESPVKADGRLIVIDGGFSKAYQKETGIAGYTLVYNSWGFILSSHKAFESTQAAIELDEDIYTSKMILERSPNRIMVKDTDKGKTLIRHIDLLKELLLAYRKGEIKERT</sequence>
<dbReference type="InterPro" id="IPR009164">
    <property type="entry name" value="FBPtase_class3"/>
</dbReference>
<accession>A0A5C1QBT6</accession>
<dbReference type="GO" id="GO:0042132">
    <property type="term" value="F:fructose 1,6-bisphosphate 1-phosphatase activity"/>
    <property type="evidence" value="ECO:0007669"/>
    <property type="project" value="InterPro"/>
</dbReference>
<evidence type="ECO:0000256" key="1">
    <source>
        <dbReference type="ARBA" id="ARBA00022801"/>
    </source>
</evidence>
<name>A0A5C1QBT6_9SPIO</name>
<reference evidence="4 5" key="2">
    <citation type="submission" date="2019-09" db="EMBL/GenBank/DDBJ databases">
        <title>Complete Genome Sequence and Methylome Analysis of free living Spirochaetas.</title>
        <authorList>
            <person name="Leshcheva N."/>
            <person name="Mikheeva N."/>
        </authorList>
    </citation>
    <scope>NUCLEOTIDE SEQUENCE [LARGE SCALE GENOMIC DNA]</scope>
    <source>
        <strain evidence="4 5">P</strain>
    </source>
</reference>
<keyword evidence="2" id="KW-0464">Manganese</keyword>
<dbReference type="PIRSF" id="PIRSF000906">
    <property type="entry name" value="FBPtase_Bacill"/>
    <property type="match status" value="1"/>
</dbReference>
<dbReference type="SUPFAM" id="SSF56300">
    <property type="entry name" value="Metallo-dependent phosphatases"/>
    <property type="match status" value="1"/>
</dbReference>
<dbReference type="EMBL" id="CP035807">
    <property type="protein sequence ID" value="QEN04124.1"/>
    <property type="molecule type" value="Genomic_DNA"/>
</dbReference>
<evidence type="ECO:0000256" key="2">
    <source>
        <dbReference type="ARBA" id="ARBA00023211"/>
    </source>
</evidence>
<keyword evidence="3" id="KW-0119">Carbohydrate metabolism</keyword>
<evidence type="ECO:0000313" key="4">
    <source>
        <dbReference type="EMBL" id="QEN04124.1"/>
    </source>
</evidence>
<dbReference type="HAMAP" id="MF_01854">
    <property type="entry name" value="FBPase_class3"/>
    <property type="match status" value="1"/>
</dbReference>
<evidence type="ECO:0000313" key="5">
    <source>
        <dbReference type="Proteomes" id="UP000323824"/>
    </source>
</evidence>
<dbReference type="RefSeq" id="WP_149567381.1">
    <property type="nucleotide sequence ID" value="NZ_CP035807.1"/>
</dbReference>
<keyword evidence="1" id="KW-0378">Hydrolase</keyword>
<dbReference type="Pfam" id="PF06874">
    <property type="entry name" value="FBPase_2"/>
    <property type="match status" value="1"/>
</dbReference>
<dbReference type="Gene3D" id="3.60.21.10">
    <property type="match status" value="1"/>
</dbReference>
<proteinExistence type="inferred from homology"/>
<organism evidence="4 5">
    <name type="scientific">Thiospirochaeta perfilievii</name>
    <dbReference type="NCBI Taxonomy" id="252967"/>
    <lineage>
        <taxon>Bacteria</taxon>
        <taxon>Pseudomonadati</taxon>
        <taxon>Spirochaetota</taxon>
        <taxon>Spirochaetia</taxon>
        <taxon>Spirochaetales</taxon>
        <taxon>Spirochaetaceae</taxon>
        <taxon>Thiospirochaeta</taxon>
    </lineage>
</organism>
<dbReference type="AlphaFoldDB" id="A0A5C1QBT6"/>
<dbReference type="OrthoDB" id="9779903at2"/>
<gene>
    <name evidence="4" type="ORF">EW093_05215</name>
</gene>
<keyword evidence="5" id="KW-1185">Reference proteome</keyword>